<evidence type="ECO:0000259" key="2">
    <source>
        <dbReference type="Pfam" id="PF05651"/>
    </source>
</evidence>
<comment type="similarity">
    <text evidence="1">Belongs to the CdaR family.</text>
</comment>
<dbReference type="PANTHER" id="PTHR33744">
    <property type="entry name" value="CARBOHYDRATE DIACID REGULATOR"/>
    <property type="match status" value="1"/>
</dbReference>
<sequence>MGVIGHNVNVMDAAGVILASGQDDRIGTVHEGALLAAQQDRVVEIAHSDALALRGVQPGINLPLRCHGQLVGVVGITGDPGQVRVLGDLIRVTAELMVDQAQAAESRQWRYREREEFVGHAAAGRLAPRELAEWAAGLGIDLEVPRHATVVAPAARTQEHTEALRGLQRDLMQVRGVLVGRVEPQELVVFSPAGRSPGPNEDVGALLHASESRLRHATGRAFAGRSTFEHAYLTARDTLAVTGLVGTGGGYDFEDVPLLALVRGMGEGWRGDLLAEPWQRLVAADRSGELVATFSAYIEHHASATAAAGALHVHRNTVRYRLARIGEITGLRMDHLPDVLILYLGPVLGSER</sequence>
<dbReference type="AlphaFoldDB" id="A0A7Z0DLC4"/>
<evidence type="ECO:0000313" key="6">
    <source>
        <dbReference type="Proteomes" id="UP000564496"/>
    </source>
</evidence>
<evidence type="ECO:0000313" key="5">
    <source>
        <dbReference type="EMBL" id="NYI77535.1"/>
    </source>
</evidence>
<proteinExistence type="inferred from homology"/>
<gene>
    <name evidence="5" type="ORF">BJ988_002183</name>
</gene>
<feature type="domain" description="PucR C-terminal helix-turn-helix" evidence="3">
    <location>
        <begin position="290"/>
        <end position="344"/>
    </location>
</feature>
<reference evidence="5 6" key="1">
    <citation type="submission" date="2020-07" db="EMBL/GenBank/DDBJ databases">
        <title>Sequencing the genomes of 1000 actinobacteria strains.</title>
        <authorList>
            <person name="Klenk H.-P."/>
        </authorList>
    </citation>
    <scope>NUCLEOTIDE SEQUENCE [LARGE SCALE GENOMIC DNA]</scope>
    <source>
        <strain evidence="5 6">DSM 26487</strain>
    </source>
</reference>
<protein>
    <submittedName>
        <fullName evidence="5">Carbohydrate diacid regulator</fullName>
    </submittedName>
</protein>
<evidence type="ECO:0000259" key="4">
    <source>
        <dbReference type="Pfam" id="PF17853"/>
    </source>
</evidence>
<dbReference type="PANTHER" id="PTHR33744:SF15">
    <property type="entry name" value="CARBOHYDRATE DIACID REGULATOR"/>
    <property type="match status" value="1"/>
</dbReference>
<dbReference type="InterPro" id="IPR041522">
    <property type="entry name" value="CdaR_GGDEF"/>
</dbReference>
<accession>A0A7Z0DLC4</accession>
<evidence type="ECO:0000256" key="1">
    <source>
        <dbReference type="ARBA" id="ARBA00006754"/>
    </source>
</evidence>
<dbReference type="InterPro" id="IPR042070">
    <property type="entry name" value="PucR_C-HTH_sf"/>
</dbReference>
<dbReference type="Pfam" id="PF17853">
    <property type="entry name" value="GGDEF_2"/>
    <property type="match status" value="1"/>
</dbReference>
<dbReference type="Proteomes" id="UP000564496">
    <property type="component" value="Unassembled WGS sequence"/>
</dbReference>
<feature type="domain" description="CdaR GGDEF-like" evidence="4">
    <location>
        <begin position="124"/>
        <end position="241"/>
    </location>
</feature>
<dbReference type="EMBL" id="JACBZR010000001">
    <property type="protein sequence ID" value="NYI77535.1"/>
    <property type="molecule type" value="Genomic_DNA"/>
</dbReference>
<name>A0A7Z0DLC4_9ACTN</name>
<dbReference type="InterPro" id="IPR051448">
    <property type="entry name" value="CdaR-like_regulators"/>
</dbReference>
<dbReference type="Pfam" id="PF05651">
    <property type="entry name" value="Diacid_rec"/>
    <property type="match status" value="1"/>
</dbReference>
<dbReference type="InterPro" id="IPR008599">
    <property type="entry name" value="Diacid_rec"/>
</dbReference>
<keyword evidence="6" id="KW-1185">Reference proteome</keyword>
<dbReference type="Gene3D" id="1.10.10.2840">
    <property type="entry name" value="PucR C-terminal helix-turn-helix domain"/>
    <property type="match status" value="1"/>
</dbReference>
<organism evidence="5 6">
    <name type="scientific">Nocardioides panzhihuensis</name>
    <dbReference type="NCBI Taxonomy" id="860243"/>
    <lineage>
        <taxon>Bacteria</taxon>
        <taxon>Bacillati</taxon>
        <taxon>Actinomycetota</taxon>
        <taxon>Actinomycetes</taxon>
        <taxon>Propionibacteriales</taxon>
        <taxon>Nocardioidaceae</taxon>
        <taxon>Nocardioides</taxon>
    </lineage>
</organism>
<dbReference type="InterPro" id="IPR025736">
    <property type="entry name" value="PucR_C-HTH_dom"/>
</dbReference>
<dbReference type="Pfam" id="PF13556">
    <property type="entry name" value="HTH_30"/>
    <property type="match status" value="1"/>
</dbReference>
<comment type="caution">
    <text evidence="5">The sequence shown here is derived from an EMBL/GenBank/DDBJ whole genome shotgun (WGS) entry which is preliminary data.</text>
</comment>
<feature type="domain" description="Putative sugar diacid recognition" evidence="2">
    <location>
        <begin position="1"/>
        <end position="118"/>
    </location>
</feature>
<evidence type="ECO:0000259" key="3">
    <source>
        <dbReference type="Pfam" id="PF13556"/>
    </source>
</evidence>